<dbReference type="InterPro" id="IPR014721">
    <property type="entry name" value="Ribsml_uS5_D2-typ_fold_subgr"/>
</dbReference>
<proteinExistence type="predicted"/>
<dbReference type="Gene3D" id="3.30.230.10">
    <property type="match status" value="1"/>
</dbReference>
<evidence type="ECO:0000256" key="1">
    <source>
        <dbReference type="SAM" id="MobiDB-lite"/>
    </source>
</evidence>
<gene>
    <name evidence="4" type="ORF">ENP73_03985</name>
</gene>
<dbReference type="Pfam" id="PF01119">
    <property type="entry name" value="DNA_mis_repair"/>
    <property type="match status" value="1"/>
</dbReference>
<name>A0A7C2C1I6_9DEIN</name>
<dbReference type="SMART" id="SM00853">
    <property type="entry name" value="MutL_C"/>
    <property type="match status" value="1"/>
</dbReference>
<feature type="region of interest" description="Disordered" evidence="1">
    <location>
        <begin position="577"/>
        <end position="605"/>
    </location>
</feature>
<dbReference type="GO" id="GO:0016887">
    <property type="term" value="F:ATP hydrolysis activity"/>
    <property type="evidence" value="ECO:0007669"/>
    <property type="project" value="InterPro"/>
</dbReference>
<dbReference type="InterPro" id="IPR042121">
    <property type="entry name" value="MutL_C_regsub"/>
</dbReference>
<dbReference type="InterPro" id="IPR037198">
    <property type="entry name" value="MutL_C_sf"/>
</dbReference>
<dbReference type="CDD" id="cd00782">
    <property type="entry name" value="MutL_Trans"/>
    <property type="match status" value="1"/>
</dbReference>
<accession>A0A7C2C1I6</accession>
<dbReference type="Pfam" id="PF08676">
    <property type="entry name" value="MutL_C"/>
    <property type="match status" value="1"/>
</dbReference>
<dbReference type="InterPro" id="IPR014790">
    <property type="entry name" value="MutL_C"/>
</dbReference>
<feature type="compositionally biased region" description="Basic and acidic residues" evidence="1">
    <location>
        <begin position="583"/>
        <end position="605"/>
    </location>
</feature>
<dbReference type="Pfam" id="PF08735">
    <property type="entry name" value="DUF1786"/>
    <property type="match status" value="1"/>
</dbReference>
<comment type="caution">
    <text evidence="4">The sequence shown here is derived from an EMBL/GenBank/DDBJ whole genome shotgun (WGS) entry which is preliminary data.</text>
</comment>
<evidence type="ECO:0000259" key="2">
    <source>
        <dbReference type="SMART" id="SM00853"/>
    </source>
</evidence>
<dbReference type="InterPro" id="IPR038973">
    <property type="entry name" value="MutL/Mlh/Pms-like"/>
</dbReference>
<dbReference type="GO" id="GO:0006298">
    <property type="term" value="P:mismatch repair"/>
    <property type="evidence" value="ECO:0007669"/>
    <property type="project" value="InterPro"/>
</dbReference>
<dbReference type="InterPro" id="IPR042120">
    <property type="entry name" value="MutL_C_dimsub"/>
</dbReference>
<evidence type="ECO:0000313" key="4">
    <source>
        <dbReference type="EMBL" id="HEH82158.1"/>
    </source>
</evidence>
<dbReference type="SMART" id="SM01340">
    <property type="entry name" value="DNA_mis_repair"/>
    <property type="match status" value="1"/>
</dbReference>
<dbReference type="SUPFAM" id="SSF118116">
    <property type="entry name" value="DNA mismatch repair protein MutL"/>
    <property type="match status" value="1"/>
</dbReference>
<dbReference type="GO" id="GO:0005524">
    <property type="term" value="F:ATP binding"/>
    <property type="evidence" value="ECO:0007669"/>
    <property type="project" value="InterPro"/>
</dbReference>
<dbReference type="GO" id="GO:0140664">
    <property type="term" value="F:ATP-dependent DNA damage sensor activity"/>
    <property type="evidence" value="ECO:0007669"/>
    <property type="project" value="InterPro"/>
</dbReference>
<dbReference type="Gene3D" id="3.30.1540.20">
    <property type="entry name" value="MutL, C-terminal domain, dimerisation subdomain"/>
    <property type="match status" value="1"/>
</dbReference>
<feature type="domain" description="DNA mismatch repair protein S5" evidence="3">
    <location>
        <begin position="248"/>
        <end position="365"/>
    </location>
</feature>
<evidence type="ECO:0008006" key="5">
    <source>
        <dbReference type="Google" id="ProtNLM"/>
    </source>
</evidence>
<dbReference type="InterPro" id="IPR014846">
    <property type="entry name" value="DUF1786_pyruvate_format-lyase"/>
</dbReference>
<dbReference type="PANTHER" id="PTHR10073:SF12">
    <property type="entry name" value="DNA MISMATCH REPAIR PROTEIN MLH1"/>
    <property type="match status" value="1"/>
</dbReference>
<feature type="domain" description="MutL C-terminal dimerisation" evidence="2">
    <location>
        <begin position="395"/>
        <end position="535"/>
    </location>
</feature>
<protein>
    <recommendedName>
        <fullName evidence="5">DNA mismatch repair protein MutL</fullName>
    </recommendedName>
</protein>
<dbReference type="AlphaFoldDB" id="A0A7C2C1I6"/>
<dbReference type="EMBL" id="DSKL01000169">
    <property type="protein sequence ID" value="HEH82158.1"/>
    <property type="molecule type" value="Genomic_DNA"/>
</dbReference>
<dbReference type="PANTHER" id="PTHR10073">
    <property type="entry name" value="DNA MISMATCH REPAIR PROTEIN MLH, PMS, MUTL"/>
    <property type="match status" value="1"/>
</dbReference>
<evidence type="ECO:0000259" key="3">
    <source>
        <dbReference type="SMART" id="SM01340"/>
    </source>
</evidence>
<sequence length="605" mass="65888">MGGGPCHWAALDHIRAGFPVYATPAAAQTFDDDLAAVERMGVRLVAEEAEVPKGAVRIELRDFYYPEILAALRPFGVEAEPDAVAVAVFDHGAAPPGYSDRRFRFEYLARRLQEAGSLSGFAYLKPHIPEFLTRLWAVADSFAGPQPLLVMDTGPAAILGALEDEQVMTPSERLVVNVGNFHTLAFYLRDGEVLGLFPGEGRDPKGEARGVLDLLKRYLLHHPHLSLALFLEGEARLLFPGAGLREAARLAFGRVLAERLLPVEAGRGEMALQGLLSGPQASRTRPDQLYLAVNGRPVALPEGVLKAVRRAYRELLPEGHYPFGALNLSLPPGAFRLRLDARKEEVALSGEAEAFLGEALAGAFQGRNLARALPEPRPLLPLNPPTPSGLPRLRFLAQFRDSFLLAEAGDALYVVDQHAAHERILYEDLLRRAAEGAKPLPRPLLVRLEPGEEALLGEREAALAGLFRWEPFGPGRVRLLEAPAFLHPYPLLLPEVFKEAVRGEGEGPKVAPSGLTKALLARLACLPAVKAGHPLGQAQGQALLDALLACETPWVCPHGRPVLLVLKEEDLVRRFGRRSGARGGEEARSRRREESFPEASAPREP</sequence>
<organism evidence="4">
    <name type="scientific">Thermus islandicus</name>
    <dbReference type="NCBI Taxonomy" id="540988"/>
    <lineage>
        <taxon>Bacteria</taxon>
        <taxon>Thermotogati</taxon>
        <taxon>Deinococcota</taxon>
        <taxon>Deinococci</taxon>
        <taxon>Thermales</taxon>
        <taxon>Thermaceae</taxon>
        <taxon>Thermus</taxon>
    </lineage>
</organism>
<dbReference type="Gene3D" id="3.30.1370.100">
    <property type="entry name" value="MutL, C-terminal domain, regulatory subdomain"/>
    <property type="match status" value="1"/>
</dbReference>
<dbReference type="InterPro" id="IPR013507">
    <property type="entry name" value="DNA_mismatch_S5_2-like"/>
</dbReference>
<dbReference type="GO" id="GO:0032300">
    <property type="term" value="C:mismatch repair complex"/>
    <property type="evidence" value="ECO:0007669"/>
    <property type="project" value="InterPro"/>
</dbReference>
<reference evidence="4" key="1">
    <citation type="journal article" date="2020" name="mSystems">
        <title>Genome- and Community-Level Interaction Insights into Carbon Utilization and Element Cycling Functions of Hydrothermarchaeota in Hydrothermal Sediment.</title>
        <authorList>
            <person name="Zhou Z."/>
            <person name="Liu Y."/>
            <person name="Xu W."/>
            <person name="Pan J."/>
            <person name="Luo Z.H."/>
            <person name="Li M."/>
        </authorList>
    </citation>
    <scope>NUCLEOTIDE SEQUENCE [LARGE SCALE GENOMIC DNA]</scope>
    <source>
        <strain evidence="4">SpSt-246</strain>
    </source>
</reference>
<dbReference type="SUPFAM" id="SSF54211">
    <property type="entry name" value="Ribosomal protein S5 domain 2-like"/>
    <property type="match status" value="1"/>
</dbReference>
<dbReference type="InterPro" id="IPR020568">
    <property type="entry name" value="Ribosomal_Su5_D2-typ_SF"/>
</dbReference>
<dbReference type="GO" id="GO:0030983">
    <property type="term" value="F:mismatched DNA binding"/>
    <property type="evidence" value="ECO:0007669"/>
    <property type="project" value="InterPro"/>
</dbReference>